<organism evidence="1 2">
    <name type="scientific">Musa troglodytarum</name>
    <name type="common">fe'i banana</name>
    <dbReference type="NCBI Taxonomy" id="320322"/>
    <lineage>
        <taxon>Eukaryota</taxon>
        <taxon>Viridiplantae</taxon>
        <taxon>Streptophyta</taxon>
        <taxon>Embryophyta</taxon>
        <taxon>Tracheophyta</taxon>
        <taxon>Spermatophyta</taxon>
        <taxon>Magnoliopsida</taxon>
        <taxon>Liliopsida</taxon>
        <taxon>Zingiberales</taxon>
        <taxon>Musaceae</taxon>
        <taxon>Musa</taxon>
    </lineage>
</organism>
<name>A0A9E7IEZ1_9LILI</name>
<keyword evidence="2" id="KW-1185">Reference proteome</keyword>
<dbReference type="GO" id="GO:0005737">
    <property type="term" value="C:cytoplasm"/>
    <property type="evidence" value="ECO:0007669"/>
    <property type="project" value="InterPro"/>
</dbReference>
<dbReference type="InterPro" id="IPR036649">
    <property type="entry name" value="Pyrophosphatase_sf"/>
</dbReference>
<dbReference type="AlphaFoldDB" id="A0A9E7IEZ1"/>
<dbReference type="SUPFAM" id="SSF50324">
    <property type="entry name" value="Inorganic pyrophosphatase"/>
    <property type="match status" value="1"/>
</dbReference>
<protein>
    <submittedName>
        <fullName evidence="1">Soluble inorganic</fullName>
    </submittedName>
</protein>
<evidence type="ECO:0000313" key="2">
    <source>
        <dbReference type="Proteomes" id="UP001055439"/>
    </source>
</evidence>
<gene>
    <name evidence="1" type="ORF">MUK42_14721</name>
</gene>
<dbReference type="Gene3D" id="3.90.80.10">
    <property type="entry name" value="Inorganic pyrophosphatase"/>
    <property type="match status" value="1"/>
</dbReference>
<dbReference type="OrthoDB" id="1608002at2759"/>
<reference evidence="1" key="1">
    <citation type="submission" date="2022-05" db="EMBL/GenBank/DDBJ databases">
        <title>The Musa troglodytarum L. genome provides insights into the mechanism of non-climacteric behaviour and enrichment of carotenoids.</title>
        <authorList>
            <person name="Wang J."/>
        </authorList>
    </citation>
    <scope>NUCLEOTIDE SEQUENCE</scope>
    <source>
        <tissue evidence="1">Leaf</tissue>
    </source>
</reference>
<accession>A0A9E7IEZ1</accession>
<dbReference type="EMBL" id="CP097511">
    <property type="protein sequence ID" value="URE45723.1"/>
    <property type="molecule type" value="Genomic_DNA"/>
</dbReference>
<dbReference type="GO" id="GO:0006796">
    <property type="term" value="P:phosphate-containing compound metabolic process"/>
    <property type="evidence" value="ECO:0007669"/>
    <property type="project" value="InterPro"/>
</dbReference>
<dbReference type="GO" id="GO:0004427">
    <property type="term" value="F:inorganic diphosphate phosphatase activity"/>
    <property type="evidence" value="ECO:0007669"/>
    <property type="project" value="InterPro"/>
</dbReference>
<dbReference type="Proteomes" id="UP001055439">
    <property type="component" value="Chromosome 9"/>
</dbReference>
<sequence length="93" mass="10147">MGDRGKPDTIARSLFFRSSLPIHSYYDSCRFLFLSPVPRAAPTPPSALRSTDSGPGAPTIFNCVVEIGKGSKVKYELDKKTGLIKGPLCYLHC</sequence>
<proteinExistence type="predicted"/>
<dbReference type="GO" id="GO:0000287">
    <property type="term" value="F:magnesium ion binding"/>
    <property type="evidence" value="ECO:0007669"/>
    <property type="project" value="InterPro"/>
</dbReference>
<evidence type="ECO:0000313" key="1">
    <source>
        <dbReference type="EMBL" id="URE45723.1"/>
    </source>
</evidence>